<dbReference type="OrthoDB" id="4305396at2"/>
<gene>
    <name evidence="2" type="ORF">FNM00_10580</name>
</gene>
<feature type="region of interest" description="Disordered" evidence="1">
    <location>
        <begin position="1"/>
        <end position="24"/>
    </location>
</feature>
<keyword evidence="3" id="KW-1185">Reference proteome</keyword>
<dbReference type="EMBL" id="VLNT01000007">
    <property type="protein sequence ID" value="TSD62809.1"/>
    <property type="molecule type" value="Genomic_DNA"/>
</dbReference>
<evidence type="ECO:0000313" key="3">
    <source>
        <dbReference type="Proteomes" id="UP000316988"/>
    </source>
</evidence>
<sequence length="150" mass="16112">MTTEVKSRPRGESGAAKKLGDGGFTVNDTDVQRKSFALAKINAGRGPIPKYGSAEWVLLPADDPRREAAMAIAAEAWFSEGQPDVIAGRFFTELYAASKAAKVAEDEDYQAAVAAHREYWSKAAARRAGRYPVRRTSNVVPLRPSGGDAA</sequence>
<name>A0A554S8Y8_9ACTN</name>
<accession>A0A554S8Y8</accession>
<evidence type="ECO:0000256" key="1">
    <source>
        <dbReference type="SAM" id="MobiDB-lite"/>
    </source>
</evidence>
<organism evidence="2 3">
    <name type="scientific">Aeromicrobium piscarium</name>
    <dbReference type="NCBI Taxonomy" id="2590901"/>
    <lineage>
        <taxon>Bacteria</taxon>
        <taxon>Bacillati</taxon>
        <taxon>Actinomycetota</taxon>
        <taxon>Actinomycetes</taxon>
        <taxon>Propionibacteriales</taxon>
        <taxon>Nocardioidaceae</taxon>
        <taxon>Aeromicrobium</taxon>
    </lineage>
</organism>
<reference evidence="2 3" key="1">
    <citation type="submission" date="2019-07" db="EMBL/GenBank/DDBJ databases">
        <authorList>
            <person name="Zhao L.H."/>
        </authorList>
    </citation>
    <scope>NUCLEOTIDE SEQUENCE [LARGE SCALE GENOMIC DNA]</scope>
    <source>
        <strain evidence="2 3">Co35</strain>
    </source>
</reference>
<dbReference type="Proteomes" id="UP000316988">
    <property type="component" value="Unassembled WGS sequence"/>
</dbReference>
<evidence type="ECO:0008006" key="4">
    <source>
        <dbReference type="Google" id="ProtNLM"/>
    </source>
</evidence>
<dbReference type="RefSeq" id="WP_143913418.1">
    <property type="nucleotide sequence ID" value="NZ_VLNT01000007.1"/>
</dbReference>
<dbReference type="AlphaFoldDB" id="A0A554S8Y8"/>
<proteinExistence type="predicted"/>
<evidence type="ECO:0000313" key="2">
    <source>
        <dbReference type="EMBL" id="TSD62809.1"/>
    </source>
</evidence>
<feature type="compositionally biased region" description="Basic and acidic residues" evidence="1">
    <location>
        <begin position="1"/>
        <end position="11"/>
    </location>
</feature>
<comment type="caution">
    <text evidence="2">The sequence shown here is derived from an EMBL/GenBank/DDBJ whole genome shotgun (WGS) entry which is preliminary data.</text>
</comment>
<protein>
    <recommendedName>
        <fullName evidence="4">DUF2742 domain-containing protein</fullName>
    </recommendedName>
</protein>